<reference evidence="8 9" key="1">
    <citation type="submission" date="2016-08" db="EMBL/GenBank/DDBJ databases">
        <title>Genome sequence of Clavibacter michiganensis spp strain CFBP7494.</title>
        <authorList>
            <person name="Thapa S.P."/>
            <person name="Coaker G."/>
            <person name="Jacques M.-A."/>
        </authorList>
    </citation>
    <scope>NUCLEOTIDE SEQUENCE [LARGE SCALE GENOMIC DNA]</scope>
    <source>
        <strain evidence="8">CFBP7494</strain>
    </source>
</reference>
<feature type="transmembrane region" description="Helical" evidence="6">
    <location>
        <begin position="484"/>
        <end position="503"/>
    </location>
</feature>
<feature type="transmembrane region" description="Helical" evidence="6">
    <location>
        <begin position="241"/>
        <end position="262"/>
    </location>
</feature>
<keyword evidence="3 6" id="KW-1133">Transmembrane helix</keyword>
<evidence type="ECO:0000313" key="9">
    <source>
        <dbReference type="Proteomes" id="UP000194837"/>
    </source>
</evidence>
<dbReference type="Pfam" id="PF07690">
    <property type="entry name" value="MFS_1"/>
    <property type="match status" value="1"/>
</dbReference>
<comment type="subcellular location">
    <subcellularLocation>
        <location evidence="1">Cell membrane</location>
        <topology evidence="1">Multi-pass membrane protein</topology>
    </subcellularLocation>
</comment>
<dbReference type="SUPFAM" id="SSF103473">
    <property type="entry name" value="MFS general substrate transporter"/>
    <property type="match status" value="1"/>
</dbReference>
<evidence type="ECO:0000313" key="8">
    <source>
        <dbReference type="EMBL" id="OUE20901.1"/>
    </source>
</evidence>
<comment type="caution">
    <text evidence="8">The sequence shown here is derived from an EMBL/GenBank/DDBJ whole genome shotgun (WGS) entry which is preliminary data.</text>
</comment>
<dbReference type="InterPro" id="IPR020846">
    <property type="entry name" value="MFS_dom"/>
</dbReference>
<feature type="transmembrane region" description="Helical" evidence="6">
    <location>
        <begin position="329"/>
        <end position="349"/>
    </location>
</feature>
<dbReference type="AlphaFoldDB" id="A0A251Y9H9"/>
<evidence type="ECO:0000256" key="4">
    <source>
        <dbReference type="ARBA" id="ARBA00023136"/>
    </source>
</evidence>
<feature type="transmembrane region" description="Helical" evidence="6">
    <location>
        <begin position="111"/>
        <end position="130"/>
    </location>
</feature>
<dbReference type="PANTHER" id="PTHR11360:SF308">
    <property type="entry name" value="BLL3089 PROTEIN"/>
    <property type="match status" value="1"/>
</dbReference>
<evidence type="ECO:0000256" key="6">
    <source>
        <dbReference type="SAM" id="Phobius"/>
    </source>
</evidence>
<evidence type="ECO:0000259" key="7">
    <source>
        <dbReference type="PROSITE" id="PS50850"/>
    </source>
</evidence>
<proteinExistence type="predicted"/>
<dbReference type="InterPro" id="IPR050327">
    <property type="entry name" value="Proton-linked_MCT"/>
</dbReference>
<accession>A0A251Y9H9</accession>
<evidence type="ECO:0000256" key="5">
    <source>
        <dbReference type="SAM" id="MobiDB-lite"/>
    </source>
</evidence>
<feature type="transmembrane region" description="Helical" evidence="6">
    <location>
        <begin position="185"/>
        <end position="204"/>
    </location>
</feature>
<dbReference type="InterPro" id="IPR011701">
    <property type="entry name" value="MFS"/>
</dbReference>
<feature type="region of interest" description="Disordered" evidence="5">
    <location>
        <begin position="1"/>
        <end position="107"/>
    </location>
</feature>
<dbReference type="GO" id="GO:0022857">
    <property type="term" value="F:transmembrane transporter activity"/>
    <property type="evidence" value="ECO:0007669"/>
    <property type="project" value="InterPro"/>
</dbReference>
<feature type="domain" description="Major facilitator superfamily (MFS) profile" evidence="7">
    <location>
        <begin position="118"/>
        <end position="508"/>
    </location>
</feature>
<feature type="transmembrane region" description="Helical" evidence="6">
    <location>
        <begin position="274"/>
        <end position="293"/>
    </location>
</feature>
<feature type="compositionally biased region" description="Polar residues" evidence="5">
    <location>
        <begin position="73"/>
        <end position="84"/>
    </location>
</feature>
<dbReference type="PANTHER" id="PTHR11360">
    <property type="entry name" value="MONOCARBOXYLATE TRANSPORTER"/>
    <property type="match status" value="1"/>
</dbReference>
<feature type="transmembrane region" description="Helical" evidence="6">
    <location>
        <begin position="369"/>
        <end position="387"/>
    </location>
</feature>
<protein>
    <submittedName>
        <fullName evidence="8">Major Facilitator Superfamily protein</fullName>
    </submittedName>
</protein>
<keyword evidence="2 6" id="KW-0812">Transmembrane</keyword>
<dbReference type="EMBL" id="MDJW01000008">
    <property type="protein sequence ID" value="OUE20901.1"/>
    <property type="molecule type" value="Genomic_DNA"/>
</dbReference>
<keyword evidence="4 6" id="KW-0472">Membrane</keyword>
<gene>
    <name evidence="8" type="ORF">BFL34_01719</name>
</gene>
<name>A0A251Y9H9_9MICO</name>
<dbReference type="Gene3D" id="1.20.1250.20">
    <property type="entry name" value="MFS general substrate transporter like domains"/>
    <property type="match status" value="2"/>
</dbReference>
<sequence length="516" mass="52452">MTRAPDPEGAPDPAAEAREDEDATVRDVEQFMAGELSPATLAARVAARRRAAPREQRPPRIPSDVATAPASIPRTQGHPTSTHAPETGSIPLPAVDPPARGRRPGPRAGRIGGAWIAVVAACGVLSLMSAPGQTAGLSVFTDPLIAELGVTRTGISVSYLIGTLVGAVVLPYVGRALDRYGIRRSIVVIGVAFGAFLLLLSLAADIVGLTAGFAGVRMAGQGALSLAATTAIARTVTHRRGLALGAASAIGSAGISLVPVLLERLLAGSDIHTVWRWEAVAVLVVVIPIGLLLPRPAASAPERVDTDTRGIALPGEPVWTLRQAAGTGMFWVIASGLATAGLLSTALAFHQISVLTEQGLTATEAAANFLPQTITGIVATLATGALADRIAPKYGVTFSMATMAGALLLLPLVAPGAMAIAYGLVLGAAGGSLRGIEAAAYVRYYGAANIGVIRGVATSVNLASTAVGPLLLSLGHDLAGGYRAPVLVLAVIPVTVAVISVFARAPRHPSLRVPAE</sequence>
<evidence type="ECO:0000256" key="2">
    <source>
        <dbReference type="ARBA" id="ARBA00022692"/>
    </source>
</evidence>
<dbReference type="InterPro" id="IPR036259">
    <property type="entry name" value="MFS_trans_sf"/>
</dbReference>
<organism evidence="8 9">
    <name type="scientific">Clavibacter michiganensis</name>
    <dbReference type="NCBI Taxonomy" id="28447"/>
    <lineage>
        <taxon>Bacteria</taxon>
        <taxon>Bacillati</taxon>
        <taxon>Actinomycetota</taxon>
        <taxon>Actinomycetes</taxon>
        <taxon>Micrococcales</taxon>
        <taxon>Microbacteriaceae</taxon>
        <taxon>Clavibacter</taxon>
    </lineage>
</organism>
<evidence type="ECO:0000256" key="3">
    <source>
        <dbReference type="ARBA" id="ARBA00022989"/>
    </source>
</evidence>
<feature type="transmembrane region" description="Helical" evidence="6">
    <location>
        <begin position="210"/>
        <end position="229"/>
    </location>
</feature>
<dbReference type="RefSeq" id="WP_241534496.1">
    <property type="nucleotide sequence ID" value="NZ_MDJW01000008.1"/>
</dbReference>
<feature type="transmembrane region" description="Helical" evidence="6">
    <location>
        <begin position="150"/>
        <end position="173"/>
    </location>
</feature>
<dbReference type="Proteomes" id="UP000194837">
    <property type="component" value="Unassembled WGS sequence"/>
</dbReference>
<dbReference type="GO" id="GO:0005886">
    <property type="term" value="C:plasma membrane"/>
    <property type="evidence" value="ECO:0007669"/>
    <property type="project" value="UniProtKB-SubCell"/>
</dbReference>
<evidence type="ECO:0000256" key="1">
    <source>
        <dbReference type="ARBA" id="ARBA00004651"/>
    </source>
</evidence>
<dbReference type="PROSITE" id="PS50850">
    <property type="entry name" value="MFS"/>
    <property type="match status" value="1"/>
</dbReference>